<sequence length="1346" mass="151638">MTMRNHIIALLLILFSAKANYAQQPVVSQENPMQISRRDCINLSIYDWPRTLLSYPVCFSGTIQSESELDLFDNKQGKSIPFQLSDKVIDNGKLKSAVINFFAELPSGGEFNYTLYVRKGNAPRLSSPVTLRKGVTAWQISDGSFGVEIPAGGIYQNKIIPAPIISILNNQQKIGDNKLHAGHHNVKEVKTSVLESGDLFVECGILYLLDNNSSYYAKIKIIQGYPFVILDEQMENISKQDEIFVDMEWSNFHPTRRYGNWDRQKEVSVDGGLPIDKPIYTNWSQEDPHWTGMGWIEKPAEQMLYRLLPFGGNSTREQIPAISFWETQNAARELGVFVYDHNRWDDQQYGIWQPTPDLSVYFRYDNQKLHFKYPLHSGSRSTAITLYTIEEKQGLVDKFNKCIDKIAMKGGADHSNEMGFRYAMLLHRQYALLNLNRVKDWILEYPVNAKHPDTPFTGKAGSPTAEKFYQQITTSPMAYYMTGLNGFPGIHSISHRPLFGSWVEDYLALYKQLTEEQRKTVDGLLLISAYVNTLEAMNTIRTSLAGTANMAADGWAVPGQMAFLYPEHPMAKEWADFFEKTLEIYGLFYTRPDVKAFESNGGRWVESMGIYNWAFLRPTSATHIALQKSDSKNRFAGKYMVQRGHWMLDMMTAPVLYEDKNGKSLERCYPPHGAHGGGRIVPRYCSVYQLADWMQYYDPLLAENLYWTGPMGPGVETKETHTNWSSVHKKQYPTINKGTNPHLKSTKYTGHGIVLRAGVDTDEELSIHLNQVDKGPNYRWGHQGQGNSGGLYFYAKGKIYTGHENEVVGDHVQNNLDGITNFGVMKNGAFCNIGMNELVAPLYDLGIAQLAELRSAQGEDSFSWPEYLSRSIMLIGTDYFLLYDQTGTNWRAAARFSWFVQKQDEFPQIVFFGKKARPDHWTKGETNNSKGFYRDADGSLLTLVSHKKGAIDVLYGKMVNPSLLNNTSIYEFVPAEKGARTDILHIKAPHSTDIIFRNGTEINYQTDKESFTGEAGIIRRMNDGTLQLALMKGTVLSADGLSIELSKTGTAIAMTRTGINTCKGCYKSDGKASLTLKGVSDGKLYIDGIAQQGTANILLPEGEHSIEYAREATPMPTRIIDTEYSPNGTLVYLDIPTSARKVKIEISRDNAQTWEEAGITAQSTYKLAPQPVGKIHIRAISVNKKHTADFAQEYPVYTTDQAPHYPEGLHLNLDSGKVTLSWGNVLGTKKYRIYRRKAGEKDFTLIFEGKANQYTDTKVPGVIKACKLPGKLDNPNLAGDSFTVYEYTVTAVNGYGESVKAPIADTHPASWANWYPATELKYKRTSAFWMEPYVSSAMTPEKYYPN</sequence>
<organism evidence="2 3">
    <name type="scientific">Bacteroides stercorirosoris</name>
    <dbReference type="NCBI Taxonomy" id="871324"/>
    <lineage>
        <taxon>Bacteria</taxon>
        <taxon>Pseudomonadati</taxon>
        <taxon>Bacteroidota</taxon>
        <taxon>Bacteroidia</taxon>
        <taxon>Bacteroidales</taxon>
        <taxon>Bacteroidaceae</taxon>
        <taxon>Bacteroides</taxon>
    </lineage>
</organism>
<reference evidence="3" key="1">
    <citation type="submission" date="2016-11" db="EMBL/GenBank/DDBJ databases">
        <authorList>
            <person name="Varghese N."/>
            <person name="Submissions S."/>
        </authorList>
    </citation>
    <scope>NUCLEOTIDE SEQUENCE [LARGE SCALE GENOMIC DNA]</scope>
    <source>
        <strain evidence="3">DSM 26884</strain>
    </source>
</reference>
<name>A0A1M6J6V6_9BACE</name>
<gene>
    <name evidence="2" type="ORF">SAMN05444350_12720</name>
</gene>
<dbReference type="Gene3D" id="2.60.40.10">
    <property type="entry name" value="Immunoglobulins"/>
    <property type="match status" value="1"/>
</dbReference>
<accession>A0A1M6J6V6</accession>
<evidence type="ECO:0000313" key="3">
    <source>
        <dbReference type="Proteomes" id="UP000184192"/>
    </source>
</evidence>
<dbReference type="Proteomes" id="UP000184192">
    <property type="component" value="Unassembled WGS sequence"/>
</dbReference>
<evidence type="ECO:0000256" key="1">
    <source>
        <dbReference type="SAM" id="SignalP"/>
    </source>
</evidence>
<dbReference type="EMBL" id="FQZN01000027">
    <property type="protein sequence ID" value="SHJ42411.1"/>
    <property type="molecule type" value="Genomic_DNA"/>
</dbReference>
<dbReference type="CDD" id="cd00063">
    <property type="entry name" value="FN3"/>
    <property type="match status" value="1"/>
</dbReference>
<keyword evidence="3" id="KW-1185">Reference proteome</keyword>
<dbReference type="InterPro" id="IPR013783">
    <property type="entry name" value="Ig-like_fold"/>
</dbReference>
<keyword evidence="1" id="KW-0732">Signal</keyword>
<dbReference type="InterPro" id="IPR036116">
    <property type="entry name" value="FN3_sf"/>
</dbReference>
<proteinExistence type="predicted"/>
<dbReference type="InterPro" id="IPR003961">
    <property type="entry name" value="FN3_dom"/>
</dbReference>
<dbReference type="SUPFAM" id="SSF49265">
    <property type="entry name" value="Fibronectin type III"/>
    <property type="match status" value="1"/>
</dbReference>
<protein>
    <recommendedName>
        <fullName evidence="4">Fibronectin type-III domain-containing protein</fullName>
    </recommendedName>
</protein>
<feature type="signal peptide" evidence="1">
    <location>
        <begin position="1"/>
        <end position="21"/>
    </location>
</feature>
<evidence type="ECO:0000313" key="2">
    <source>
        <dbReference type="EMBL" id="SHJ42411.1"/>
    </source>
</evidence>
<dbReference type="eggNOG" id="ENOG50302EX">
    <property type="taxonomic scope" value="Bacteria"/>
</dbReference>
<evidence type="ECO:0008006" key="4">
    <source>
        <dbReference type="Google" id="ProtNLM"/>
    </source>
</evidence>
<feature type="chain" id="PRO_5013200757" description="Fibronectin type-III domain-containing protein" evidence="1">
    <location>
        <begin position="22"/>
        <end position="1346"/>
    </location>
</feature>